<dbReference type="InterPro" id="IPR012001">
    <property type="entry name" value="Thiamin_PyroP_enz_TPP-bd_dom"/>
</dbReference>
<dbReference type="Pfam" id="PF02775">
    <property type="entry name" value="TPP_enzyme_C"/>
    <property type="match status" value="1"/>
</dbReference>
<proteinExistence type="inferred from homology"/>
<accession>A0A109J7V1</accession>
<dbReference type="Gene3D" id="3.40.50.1220">
    <property type="entry name" value="TPP-binding domain"/>
    <property type="match status" value="1"/>
</dbReference>
<dbReference type="Gene3D" id="3.40.50.970">
    <property type="match status" value="2"/>
</dbReference>
<dbReference type="InterPro" id="IPR045229">
    <property type="entry name" value="TPP_enz"/>
</dbReference>
<dbReference type="PANTHER" id="PTHR18968:SF13">
    <property type="entry name" value="ACETOLACTATE SYNTHASE CATALYTIC SUBUNIT, MITOCHONDRIAL"/>
    <property type="match status" value="1"/>
</dbReference>
<name>A0A109J7V1_9BRAD</name>
<evidence type="ECO:0000256" key="1">
    <source>
        <dbReference type="ARBA" id="ARBA00007812"/>
    </source>
</evidence>
<dbReference type="AlphaFoldDB" id="A0A109J7V1"/>
<dbReference type="GO" id="GO:0009099">
    <property type="term" value="P:L-valine biosynthetic process"/>
    <property type="evidence" value="ECO:0007669"/>
    <property type="project" value="TreeGrafter"/>
</dbReference>
<feature type="domain" description="Thiamine pyrophosphate enzyme TPP-binding" evidence="5">
    <location>
        <begin position="390"/>
        <end position="531"/>
    </location>
</feature>
<protein>
    <recommendedName>
        <fullName evidence="9">Acetolactate synthase-1/2/3 large subunit</fullName>
    </recommendedName>
</protein>
<organism evidence="7 8">
    <name type="scientific">Bradyrhizobium macuxiense</name>
    <dbReference type="NCBI Taxonomy" id="1755647"/>
    <lineage>
        <taxon>Bacteria</taxon>
        <taxon>Pseudomonadati</taxon>
        <taxon>Pseudomonadota</taxon>
        <taxon>Alphaproteobacteria</taxon>
        <taxon>Hyphomicrobiales</taxon>
        <taxon>Nitrobacteraceae</taxon>
        <taxon>Bradyrhizobium</taxon>
    </lineage>
</organism>
<keyword evidence="8" id="KW-1185">Reference proteome</keyword>
<comment type="caution">
    <text evidence="7">The sequence shown here is derived from an EMBL/GenBank/DDBJ whole genome shotgun (WGS) entry which is preliminary data.</text>
</comment>
<dbReference type="SUPFAM" id="SSF52467">
    <property type="entry name" value="DHS-like NAD/FAD-binding domain"/>
    <property type="match status" value="1"/>
</dbReference>
<feature type="domain" description="Thiamine pyrophosphate enzyme N-terminal TPP-binding" evidence="6">
    <location>
        <begin position="4"/>
        <end position="121"/>
    </location>
</feature>
<dbReference type="GO" id="GO:0009097">
    <property type="term" value="P:isoleucine biosynthetic process"/>
    <property type="evidence" value="ECO:0007669"/>
    <property type="project" value="TreeGrafter"/>
</dbReference>
<sequence>MTTNVGDVIACFLEQVGIKTGFGIISVHNIPMFDAVARRDRIRMVMTRGEAGASHMADAFARVTGSLGLLVSSTGPGVANAISGLVEARFAGTAVLHLTGQVPSKLIDRNTGTTHDMPDQLGLMRAACKSAYRIRTPAEAWGVLTRAATDALTAPRGPVSVEIPIDVQKMAAPLPQQFGKDFRLPIPAPLVPTDAQMDALVEQVLSAKRPMLWVGNGARHAYAEIQGLMSLGFGMVSSHAARGIVPEDHPMNLGGLNGTGVRSVQDFYRTVDLMLVVGSRLRGQETVDNSTILPDKRIQIDVDPAANGRTYSSAMFVLGDSRLVIGRLVERLKDRLQLDPAFAKDFKALRLRAREEFKSTLGPYASFAEQLRPVVPRDALWVRDITVANSTWGNRLFEVYGARDAVHPVGAGIGQGLPLAVGAAIAAGGRKTVVLHGDAGFMMNISELWTAVQEQLDILFIVMNDAGYGVIRHMQDASFGGRRVYGDLMPPDFAKLAAAASARYACVKSADAFGLTVREQLQMPGICILEVDMHAVGEAPPYFPYVPTKKADSYRQ</sequence>
<dbReference type="CDD" id="cd07035">
    <property type="entry name" value="TPP_PYR_POX_like"/>
    <property type="match status" value="1"/>
</dbReference>
<dbReference type="EMBL" id="LNCU01000130">
    <property type="protein sequence ID" value="KWV43935.1"/>
    <property type="molecule type" value="Genomic_DNA"/>
</dbReference>
<evidence type="ECO:0000256" key="2">
    <source>
        <dbReference type="ARBA" id="ARBA00023052"/>
    </source>
</evidence>
<dbReference type="SUPFAM" id="SSF52518">
    <property type="entry name" value="Thiamin diphosphate-binding fold (THDP-binding)"/>
    <property type="match status" value="2"/>
</dbReference>
<gene>
    <name evidence="7" type="ORF">AS156_24455</name>
</gene>
<dbReference type="RefSeq" id="WP_066515966.1">
    <property type="nucleotide sequence ID" value="NZ_LNCU01000130.1"/>
</dbReference>
<dbReference type="InterPro" id="IPR029061">
    <property type="entry name" value="THDP-binding"/>
</dbReference>
<comment type="similarity">
    <text evidence="1 3">Belongs to the TPP enzyme family.</text>
</comment>
<evidence type="ECO:0000259" key="4">
    <source>
        <dbReference type="Pfam" id="PF00205"/>
    </source>
</evidence>
<evidence type="ECO:0000313" key="7">
    <source>
        <dbReference type="EMBL" id="KWV43935.1"/>
    </source>
</evidence>
<keyword evidence="2 3" id="KW-0786">Thiamine pyrophosphate</keyword>
<dbReference type="OrthoDB" id="4494979at2"/>
<dbReference type="Proteomes" id="UP000057737">
    <property type="component" value="Unassembled WGS sequence"/>
</dbReference>
<evidence type="ECO:0000313" key="8">
    <source>
        <dbReference type="Proteomes" id="UP000057737"/>
    </source>
</evidence>
<evidence type="ECO:0008006" key="9">
    <source>
        <dbReference type="Google" id="ProtNLM"/>
    </source>
</evidence>
<feature type="domain" description="Thiamine pyrophosphate enzyme central" evidence="4">
    <location>
        <begin position="198"/>
        <end position="327"/>
    </location>
</feature>
<dbReference type="GO" id="GO:0000287">
    <property type="term" value="F:magnesium ion binding"/>
    <property type="evidence" value="ECO:0007669"/>
    <property type="project" value="InterPro"/>
</dbReference>
<dbReference type="GO" id="GO:0003984">
    <property type="term" value="F:acetolactate synthase activity"/>
    <property type="evidence" value="ECO:0007669"/>
    <property type="project" value="TreeGrafter"/>
</dbReference>
<dbReference type="NCBIfam" id="NF005470">
    <property type="entry name" value="PRK07064.1"/>
    <property type="match status" value="1"/>
</dbReference>
<dbReference type="InterPro" id="IPR029035">
    <property type="entry name" value="DHS-like_NAD/FAD-binding_dom"/>
</dbReference>
<dbReference type="PANTHER" id="PTHR18968">
    <property type="entry name" value="THIAMINE PYROPHOSPHATE ENZYMES"/>
    <property type="match status" value="1"/>
</dbReference>
<dbReference type="Pfam" id="PF00205">
    <property type="entry name" value="TPP_enzyme_M"/>
    <property type="match status" value="1"/>
</dbReference>
<evidence type="ECO:0000256" key="3">
    <source>
        <dbReference type="RuleBase" id="RU362132"/>
    </source>
</evidence>
<dbReference type="InterPro" id="IPR012000">
    <property type="entry name" value="Thiamin_PyroP_enz_cen_dom"/>
</dbReference>
<dbReference type="GO" id="GO:0030976">
    <property type="term" value="F:thiamine pyrophosphate binding"/>
    <property type="evidence" value="ECO:0007669"/>
    <property type="project" value="InterPro"/>
</dbReference>
<evidence type="ECO:0000259" key="6">
    <source>
        <dbReference type="Pfam" id="PF02776"/>
    </source>
</evidence>
<evidence type="ECO:0000259" key="5">
    <source>
        <dbReference type="Pfam" id="PF02775"/>
    </source>
</evidence>
<dbReference type="GO" id="GO:0050660">
    <property type="term" value="F:flavin adenine dinucleotide binding"/>
    <property type="evidence" value="ECO:0007669"/>
    <property type="project" value="TreeGrafter"/>
</dbReference>
<dbReference type="GO" id="GO:0005948">
    <property type="term" value="C:acetolactate synthase complex"/>
    <property type="evidence" value="ECO:0007669"/>
    <property type="project" value="TreeGrafter"/>
</dbReference>
<dbReference type="Pfam" id="PF02776">
    <property type="entry name" value="TPP_enzyme_N"/>
    <property type="match status" value="1"/>
</dbReference>
<dbReference type="CDD" id="cd00568">
    <property type="entry name" value="TPP_enzymes"/>
    <property type="match status" value="1"/>
</dbReference>
<dbReference type="InterPro" id="IPR011766">
    <property type="entry name" value="TPP_enzyme_TPP-bd"/>
</dbReference>
<reference evidence="7 8" key="1">
    <citation type="submission" date="2015-11" db="EMBL/GenBank/DDBJ databases">
        <title>Draft Genome Sequence of the Strain BR 10303 (Bradyrhizobium sp.) isolated from nodules of Centrolobium paraense.</title>
        <authorList>
            <person name="Zelli J.E."/>
            <person name="Simoes-Araujo J.L."/>
            <person name="Barauna A.C."/>
            <person name="Silva K."/>
        </authorList>
    </citation>
    <scope>NUCLEOTIDE SEQUENCE [LARGE SCALE GENOMIC DNA]</scope>
    <source>
        <strain evidence="7 8">BR 10303</strain>
    </source>
</reference>